<name>A0ABQ3IUU8_9RHOB</name>
<sequence length="247" mass="26603">MRFTTSTLRSAMRFLALWACAIVMVLATLGIMERQRLVRELTVKSEGLHRLASQRADQHDAHLTALSAILVASEEARQDLLIEVAATITRFYPRIVSVNALSLEPARPDIQTPFALGAQDATRVRDIALQSTGALQIAPSTVDVDRYLLVKRSPNSQAARYALALNINAAALVASDDPFWQRPSVSHRLLSPQGDVPTGGLATGDATFSKTIGSASQPLILETALRIRTADLLPNGTVLVATALAML</sequence>
<comment type="caution">
    <text evidence="1">The sequence shown here is derived from an EMBL/GenBank/DDBJ whole genome shotgun (WGS) entry which is preliminary data.</text>
</comment>
<keyword evidence="2" id="KW-1185">Reference proteome</keyword>
<gene>
    <name evidence="1" type="ORF">GCM10016455_10460</name>
</gene>
<evidence type="ECO:0000313" key="1">
    <source>
        <dbReference type="EMBL" id="GHE92341.1"/>
    </source>
</evidence>
<accession>A0ABQ3IUU8</accession>
<evidence type="ECO:0000313" key="2">
    <source>
        <dbReference type="Proteomes" id="UP000609802"/>
    </source>
</evidence>
<dbReference type="RefSeq" id="WP_191285442.1">
    <property type="nucleotide sequence ID" value="NZ_BNCH01000002.1"/>
</dbReference>
<proteinExistence type="predicted"/>
<reference evidence="2" key="1">
    <citation type="journal article" date="2019" name="Int. J. Syst. Evol. Microbiol.">
        <title>The Global Catalogue of Microorganisms (GCM) 10K type strain sequencing project: providing services to taxonomists for standard genome sequencing and annotation.</title>
        <authorList>
            <consortium name="The Broad Institute Genomics Platform"/>
            <consortium name="The Broad Institute Genome Sequencing Center for Infectious Disease"/>
            <person name="Wu L."/>
            <person name="Ma J."/>
        </authorList>
    </citation>
    <scope>NUCLEOTIDE SEQUENCE [LARGE SCALE GENOMIC DNA]</scope>
    <source>
        <strain evidence="2">KCTC 42443</strain>
    </source>
</reference>
<organism evidence="1 2">
    <name type="scientific">Aliiroseovarius zhejiangensis</name>
    <dbReference type="NCBI Taxonomy" id="1632025"/>
    <lineage>
        <taxon>Bacteria</taxon>
        <taxon>Pseudomonadati</taxon>
        <taxon>Pseudomonadota</taxon>
        <taxon>Alphaproteobacteria</taxon>
        <taxon>Rhodobacterales</taxon>
        <taxon>Paracoccaceae</taxon>
        <taxon>Aliiroseovarius</taxon>
    </lineage>
</organism>
<protein>
    <recommendedName>
        <fullName evidence="3">Double Cache domain-containing protein</fullName>
    </recommendedName>
</protein>
<dbReference type="Proteomes" id="UP000609802">
    <property type="component" value="Unassembled WGS sequence"/>
</dbReference>
<evidence type="ECO:0008006" key="3">
    <source>
        <dbReference type="Google" id="ProtNLM"/>
    </source>
</evidence>
<dbReference type="EMBL" id="BNCH01000002">
    <property type="protein sequence ID" value="GHE92341.1"/>
    <property type="molecule type" value="Genomic_DNA"/>
</dbReference>